<organism evidence="2 3">
    <name type="scientific">Chenggangzhangella methanolivorans</name>
    <dbReference type="NCBI Taxonomy" id="1437009"/>
    <lineage>
        <taxon>Bacteria</taxon>
        <taxon>Pseudomonadati</taxon>
        <taxon>Pseudomonadota</taxon>
        <taxon>Alphaproteobacteria</taxon>
        <taxon>Hyphomicrobiales</taxon>
        <taxon>Methylopilaceae</taxon>
        <taxon>Chenggangzhangella</taxon>
    </lineage>
</organism>
<protein>
    <submittedName>
        <fullName evidence="2">Uncharacterized protein</fullName>
    </submittedName>
</protein>
<feature type="signal peptide" evidence="1">
    <location>
        <begin position="1"/>
        <end position="26"/>
    </location>
</feature>
<dbReference type="KEGG" id="cmet:K6K41_26360"/>
<keyword evidence="3" id="KW-1185">Reference proteome</keyword>
<evidence type="ECO:0000313" key="3">
    <source>
        <dbReference type="Proteomes" id="UP000825701"/>
    </source>
</evidence>
<dbReference type="RefSeq" id="WP_261403198.1">
    <property type="nucleotide sequence ID" value="NZ_CP081869.1"/>
</dbReference>
<keyword evidence="1" id="KW-0732">Signal</keyword>
<dbReference type="PROSITE" id="PS51318">
    <property type="entry name" value="TAT"/>
    <property type="match status" value="1"/>
</dbReference>
<reference evidence="2" key="1">
    <citation type="submission" date="2021-08" db="EMBL/GenBank/DDBJ databases">
        <authorList>
            <person name="Zhang H."/>
            <person name="Xu M."/>
            <person name="Yu Z."/>
            <person name="Yang L."/>
            <person name="Cai Y."/>
        </authorList>
    </citation>
    <scope>NUCLEOTIDE SEQUENCE</scope>
    <source>
        <strain evidence="2">CHL1</strain>
    </source>
</reference>
<dbReference type="InterPro" id="IPR006311">
    <property type="entry name" value="TAT_signal"/>
</dbReference>
<feature type="chain" id="PRO_5039217820" evidence="1">
    <location>
        <begin position="27"/>
        <end position="132"/>
    </location>
</feature>
<proteinExistence type="predicted"/>
<evidence type="ECO:0000313" key="2">
    <source>
        <dbReference type="EMBL" id="QZO00051.1"/>
    </source>
</evidence>
<dbReference type="Proteomes" id="UP000825701">
    <property type="component" value="Chromosome"/>
</dbReference>
<dbReference type="AlphaFoldDB" id="A0A9E6RF29"/>
<accession>A0A9E6RF29</accession>
<name>A0A9E6RF29_9HYPH</name>
<gene>
    <name evidence="2" type="ORF">K6K41_26360</name>
</gene>
<sequence>MLDRRAALTGGAALALGASLAPAVRAAAIGPREIELVLRLEPPMTLGGAGADIPLPSAATAMRVAGDAVRVRRTADGISAAWAGGALSPWIEITIRMPAPSGNDAFAPPAPQVRAAAGPLEPSDYRWSVLRR</sequence>
<dbReference type="EMBL" id="CP081869">
    <property type="protein sequence ID" value="QZO00051.1"/>
    <property type="molecule type" value="Genomic_DNA"/>
</dbReference>
<evidence type="ECO:0000256" key="1">
    <source>
        <dbReference type="SAM" id="SignalP"/>
    </source>
</evidence>